<dbReference type="InterPro" id="IPR013083">
    <property type="entry name" value="Znf_RING/FYVE/PHD"/>
</dbReference>
<dbReference type="AlphaFoldDB" id="A0A2V1AJR0"/>
<comment type="caution">
    <text evidence="13">The sequence shown here is derived from an EMBL/GenBank/DDBJ whole genome shotgun (WGS) entry which is preliminary data.</text>
</comment>
<feature type="region of interest" description="Disordered" evidence="10">
    <location>
        <begin position="359"/>
        <end position="378"/>
    </location>
</feature>
<dbReference type="Proteomes" id="UP000244406">
    <property type="component" value="Unassembled WGS sequence"/>
</dbReference>
<evidence type="ECO:0000256" key="7">
    <source>
        <dbReference type="ARBA" id="ARBA00023136"/>
    </source>
</evidence>
<keyword evidence="6" id="KW-0496">Mitochondrion</keyword>
<evidence type="ECO:0000256" key="9">
    <source>
        <dbReference type="SAM" id="Coils"/>
    </source>
</evidence>
<dbReference type="SUPFAM" id="SSF57850">
    <property type="entry name" value="RING/U-box"/>
    <property type="match status" value="1"/>
</dbReference>
<dbReference type="GeneID" id="37000906"/>
<dbReference type="PANTHER" id="PTHR23327:SF51">
    <property type="entry name" value="TRANSCRIPTIONAL REGULATOR OF YEAST FORM ADHERENCE 3"/>
    <property type="match status" value="1"/>
</dbReference>
<feature type="transmembrane region" description="Helical" evidence="11">
    <location>
        <begin position="408"/>
        <end position="427"/>
    </location>
</feature>
<evidence type="ECO:0000256" key="6">
    <source>
        <dbReference type="ARBA" id="ARBA00023128"/>
    </source>
</evidence>
<organism evidence="13 14">
    <name type="scientific">Candidozyma duobushaemuli</name>
    <dbReference type="NCBI Taxonomy" id="1231522"/>
    <lineage>
        <taxon>Eukaryota</taxon>
        <taxon>Fungi</taxon>
        <taxon>Dikarya</taxon>
        <taxon>Ascomycota</taxon>
        <taxon>Saccharomycotina</taxon>
        <taxon>Pichiomycetes</taxon>
        <taxon>Metschnikowiaceae</taxon>
        <taxon>Candidozyma</taxon>
    </lineage>
</organism>
<evidence type="ECO:0000259" key="12">
    <source>
        <dbReference type="PROSITE" id="PS50089"/>
    </source>
</evidence>
<sequence length="438" mass="50158">MSTQQYQETKEIEDLRKLRSVLAAIKQTVDDVHKDIETARENKVATNEELVKLEDIIRRFAMSVYYDDARVWANIDHALKDQLILKVISSLECSICSEVMHVPFLASCGHSFCYNCLNAWFATKVNCPTCRSELEQAPVLNIRLKDISKNITDIVIETMEDAHHKEQLETARQSVLDDFEEAKKKKSLFDEAFNSALTLVDNSDGVPRCGNCHWEAHGSTCLHCGARFRVPREDSYFDSEDGDAYNEDREEVELYGDERDAYDSEDSFVDSRGLNDIQRERYVEPGDEILSSGEDEDLRSQSSDSWGGFREDGGRYGLNADEMNSDAEDMESAVRRLHDQDLDDYQYLSDNQSWSIQDISSGNEAASDSEPETQRSRRSRTIVRIIRLQKLYQNSNQRLWLRGPRSKALVYPFYALFTVSTAVPLYYTGRALFGIKAE</sequence>
<dbReference type="Pfam" id="PF13445">
    <property type="entry name" value="zf-RING_UBOX"/>
    <property type="match status" value="1"/>
</dbReference>
<dbReference type="Gene3D" id="3.30.40.10">
    <property type="entry name" value="Zinc/RING finger domain, C3HC4 (zinc finger)"/>
    <property type="match status" value="1"/>
</dbReference>
<keyword evidence="3 8" id="KW-0863">Zinc-finger</keyword>
<feature type="coiled-coil region" evidence="9">
    <location>
        <begin position="22"/>
        <end position="56"/>
    </location>
</feature>
<keyword evidence="4" id="KW-0999">Mitochondrion inner membrane</keyword>
<dbReference type="InterPro" id="IPR017907">
    <property type="entry name" value="Znf_RING_CS"/>
</dbReference>
<dbReference type="PROSITE" id="PS50089">
    <property type="entry name" value="ZF_RING_2"/>
    <property type="match status" value="1"/>
</dbReference>
<dbReference type="InterPro" id="IPR039297">
    <property type="entry name" value="COX7a"/>
</dbReference>
<comment type="subcellular location">
    <subcellularLocation>
        <location evidence="1">Mitochondrion inner membrane</location>
    </subcellularLocation>
</comment>
<evidence type="ECO:0000313" key="13">
    <source>
        <dbReference type="EMBL" id="PVH17995.1"/>
    </source>
</evidence>
<feature type="domain" description="RING-type" evidence="12">
    <location>
        <begin position="93"/>
        <end position="131"/>
    </location>
</feature>
<evidence type="ECO:0000256" key="11">
    <source>
        <dbReference type="SAM" id="Phobius"/>
    </source>
</evidence>
<dbReference type="GO" id="GO:0008270">
    <property type="term" value="F:zinc ion binding"/>
    <property type="evidence" value="ECO:0007669"/>
    <property type="project" value="UniProtKB-KW"/>
</dbReference>
<dbReference type="SMART" id="SM00184">
    <property type="entry name" value="RING"/>
    <property type="match status" value="1"/>
</dbReference>
<protein>
    <recommendedName>
        <fullName evidence="12">RING-type domain-containing protein</fullName>
    </recommendedName>
</protein>
<evidence type="ECO:0000256" key="5">
    <source>
        <dbReference type="ARBA" id="ARBA00022833"/>
    </source>
</evidence>
<dbReference type="RefSeq" id="XP_025338935.1">
    <property type="nucleotide sequence ID" value="XM_025479462.1"/>
</dbReference>
<proteinExistence type="predicted"/>
<evidence type="ECO:0000256" key="4">
    <source>
        <dbReference type="ARBA" id="ARBA00022792"/>
    </source>
</evidence>
<keyword evidence="9" id="KW-0175">Coiled coil</keyword>
<evidence type="ECO:0000313" key="14">
    <source>
        <dbReference type="Proteomes" id="UP000244406"/>
    </source>
</evidence>
<keyword evidence="2" id="KW-0479">Metal-binding</keyword>
<dbReference type="GO" id="GO:0005743">
    <property type="term" value="C:mitochondrial inner membrane"/>
    <property type="evidence" value="ECO:0007669"/>
    <property type="project" value="UniProtKB-SubCell"/>
</dbReference>
<dbReference type="InterPro" id="IPR001841">
    <property type="entry name" value="Znf_RING"/>
</dbReference>
<reference evidence="13 14" key="1">
    <citation type="submission" date="2017-12" db="EMBL/GenBank/DDBJ databases">
        <title>Genome Sequence of the Amphotericin B-resistant Candida duobushaemulonii strain, B09383.</title>
        <authorList>
            <person name="Chow N.A."/>
            <person name="Gade L."/>
            <person name="Batra D."/>
            <person name="Rowe L.A."/>
            <person name="Loparev V.N."/>
            <person name="Litvintseva A.P."/>
        </authorList>
    </citation>
    <scope>NUCLEOTIDE SEQUENCE [LARGE SCALE GENOMIC DNA]</scope>
    <source>
        <strain evidence="13 14">B09383</strain>
    </source>
</reference>
<evidence type="ECO:0000256" key="10">
    <source>
        <dbReference type="SAM" id="MobiDB-lite"/>
    </source>
</evidence>
<dbReference type="PROSITE" id="PS00518">
    <property type="entry name" value="ZF_RING_1"/>
    <property type="match status" value="1"/>
</dbReference>
<keyword evidence="11" id="KW-0812">Transmembrane</keyword>
<dbReference type="PANTHER" id="PTHR23327">
    <property type="entry name" value="RING FINGER PROTEIN 127"/>
    <property type="match status" value="1"/>
</dbReference>
<evidence type="ECO:0000256" key="8">
    <source>
        <dbReference type="PROSITE-ProRule" id="PRU00175"/>
    </source>
</evidence>
<dbReference type="Pfam" id="PF02238">
    <property type="entry name" value="COX7a"/>
    <property type="match status" value="1"/>
</dbReference>
<keyword evidence="5" id="KW-0862">Zinc</keyword>
<gene>
    <name evidence="13" type="ORF">CXQ87_000905</name>
</gene>
<keyword evidence="7 11" id="KW-0472">Membrane</keyword>
<accession>A0A2V1AJR0</accession>
<evidence type="ECO:0000256" key="3">
    <source>
        <dbReference type="ARBA" id="ARBA00022771"/>
    </source>
</evidence>
<keyword evidence="14" id="KW-1185">Reference proteome</keyword>
<dbReference type="EMBL" id="PKFP01000008">
    <property type="protein sequence ID" value="PVH17995.1"/>
    <property type="molecule type" value="Genomic_DNA"/>
</dbReference>
<name>A0A2V1AJR0_9ASCO</name>
<dbReference type="VEuPathDB" id="FungiDB:CXQ87_000905"/>
<evidence type="ECO:0000256" key="1">
    <source>
        <dbReference type="ARBA" id="ARBA00004273"/>
    </source>
</evidence>
<evidence type="ECO:0000256" key="2">
    <source>
        <dbReference type="ARBA" id="ARBA00022723"/>
    </source>
</evidence>
<dbReference type="InterPro" id="IPR027370">
    <property type="entry name" value="Znf-RING_euk"/>
</dbReference>
<feature type="region of interest" description="Disordered" evidence="10">
    <location>
        <begin position="276"/>
        <end position="331"/>
    </location>
</feature>
<keyword evidence="11" id="KW-1133">Transmembrane helix</keyword>